<proteinExistence type="predicted"/>
<dbReference type="GO" id="GO:0009055">
    <property type="term" value="F:electron transfer activity"/>
    <property type="evidence" value="ECO:0007669"/>
    <property type="project" value="InterPro"/>
</dbReference>
<dbReference type="GO" id="GO:0016491">
    <property type="term" value="F:oxidoreductase activity"/>
    <property type="evidence" value="ECO:0007669"/>
    <property type="project" value="UniProtKB-KW"/>
</dbReference>
<protein>
    <submittedName>
        <fullName evidence="6">Cytochrome c oxidase subunit 2</fullName>
        <ecNumber evidence="6">1.9.3.1</ecNumber>
    </submittedName>
</protein>
<evidence type="ECO:0000259" key="5">
    <source>
        <dbReference type="PROSITE" id="PS51007"/>
    </source>
</evidence>
<organism evidence="6 7">
    <name type="scientific">Methyloligella halotolerans</name>
    <dbReference type="NCBI Taxonomy" id="1177755"/>
    <lineage>
        <taxon>Bacteria</taxon>
        <taxon>Pseudomonadati</taxon>
        <taxon>Pseudomonadota</taxon>
        <taxon>Alphaproteobacteria</taxon>
        <taxon>Hyphomicrobiales</taxon>
        <taxon>Hyphomicrobiaceae</taxon>
        <taxon>Methyloligella</taxon>
    </lineage>
</organism>
<dbReference type="GO" id="GO:0046872">
    <property type="term" value="F:metal ion binding"/>
    <property type="evidence" value="ECO:0007669"/>
    <property type="project" value="UniProtKB-KW"/>
</dbReference>
<dbReference type="STRING" id="1177755.A7A08_02533"/>
<sequence length="121" mass="12723">MRKLTLVFMAAGLSLLGGCDIDTVAAEKPTAAQRGADLIAEVGCGSCHTIPGIQGANGLVGPPLDQMARRIYIAGKLRNSPDNMVRWILNPQKVSPGNAMPDMGLTESQAEDITAYLATLE</sequence>
<dbReference type="InterPro" id="IPR036909">
    <property type="entry name" value="Cyt_c-like_dom_sf"/>
</dbReference>
<dbReference type="AlphaFoldDB" id="A0A1E2RXC4"/>
<evidence type="ECO:0000313" key="6">
    <source>
        <dbReference type="EMBL" id="ODA66765.1"/>
    </source>
</evidence>
<dbReference type="GO" id="GO:0020037">
    <property type="term" value="F:heme binding"/>
    <property type="evidence" value="ECO:0007669"/>
    <property type="project" value="InterPro"/>
</dbReference>
<evidence type="ECO:0000256" key="1">
    <source>
        <dbReference type="ARBA" id="ARBA00022617"/>
    </source>
</evidence>
<dbReference type="EC" id="1.9.3.1" evidence="6"/>
<dbReference type="Pfam" id="PF00034">
    <property type="entry name" value="Cytochrom_C"/>
    <property type="match status" value="1"/>
</dbReference>
<keyword evidence="3 4" id="KW-0408">Iron</keyword>
<evidence type="ECO:0000256" key="3">
    <source>
        <dbReference type="ARBA" id="ARBA00023004"/>
    </source>
</evidence>
<keyword evidence="7" id="KW-1185">Reference proteome</keyword>
<dbReference type="EMBL" id="MASI01000006">
    <property type="protein sequence ID" value="ODA66765.1"/>
    <property type="molecule type" value="Genomic_DNA"/>
</dbReference>
<dbReference type="InterPro" id="IPR009056">
    <property type="entry name" value="Cyt_c-like_dom"/>
</dbReference>
<keyword evidence="1 4" id="KW-0349">Heme</keyword>
<name>A0A1E2RXC4_9HYPH</name>
<evidence type="ECO:0000256" key="4">
    <source>
        <dbReference type="PROSITE-ProRule" id="PRU00433"/>
    </source>
</evidence>
<comment type="caution">
    <text evidence="6">The sequence shown here is derived from an EMBL/GenBank/DDBJ whole genome shotgun (WGS) entry which is preliminary data.</text>
</comment>
<gene>
    <name evidence="6" type="ORF">A7A08_02533</name>
</gene>
<evidence type="ECO:0000256" key="2">
    <source>
        <dbReference type="ARBA" id="ARBA00022723"/>
    </source>
</evidence>
<feature type="domain" description="Cytochrome c" evidence="5">
    <location>
        <begin position="30"/>
        <end position="121"/>
    </location>
</feature>
<reference evidence="6 7" key="1">
    <citation type="submission" date="2016-07" db="EMBL/GenBank/DDBJ databases">
        <title>Draft genome sequence of Methyloligella halotolerans C2T (VKM B-2706T=CCUG 61687T=DSM 25045T), a halotolerant polyhydroxybutyrate accumulating methylotroph.</title>
        <authorList>
            <person name="Vasilenko O.V."/>
            <person name="Doronina N.V."/>
            <person name="Poroshina M.N."/>
            <person name="Tarlachkov S.V."/>
            <person name="Trotsenko Y.A."/>
        </authorList>
    </citation>
    <scope>NUCLEOTIDE SEQUENCE [LARGE SCALE GENOMIC DNA]</scope>
    <source>
        <strain evidence="6 7">VKM B-2706</strain>
    </source>
</reference>
<accession>A0A1E2RXC4</accession>
<dbReference type="PROSITE" id="PS51257">
    <property type="entry name" value="PROKAR_LIPOPROTEIN"/>
    <property type="match status" value="1"/>
</dbReference>
<keyword evidence="6" id="KW-0560">Oxidoreductase</keyword>
<dbReference type="Proteomes" id="UP000095087">
    <property type="component" value="Unassembled WGS sequence"/>
</dbReference>
<dbReference type="Gene3D" id="1.10.760.10">
    <property type="entry name" value="Cytochrome c-like domain"/>
    <property type="match status" value="1"/>
</dbReference>
<keyword evidence="2 4" id="KW-0479">Metal-binding</keyword>
<dbReference type="OrthoDB" id="9794982at2"/>
<dbReference type="PROSITE" id="PS51007">
    <property type="entry name" value="CYTC"/>
    <property type="match status" value="1"/>
</dbReference>
<dbReference type="RefSeq" id="WP_069095702.1">
    <property type="nucleotide sequence ID" value="NZ_MASI01000006.1"/>
</dbReference>
<evidence type="ECO:0000313" key="7">
    <source>
        <dbReference type="Proteomes" id="UP000095087"/>
    </source>
</evidence>
<dbReference type="SUPFAM" id="SSF46626">
    <property type="entry name" value="Cytochrome c"/>
    <property type="match status" value="1"/>
</dbReference>